<dbReference type="InterPro" id="IPR022919">
    <property type="entry name" value="Pept_M48_protease_HtpX"/>
</dbReference>
<feature type="domain" description="Peptidase M48" evidence="13">
    <location>
        <begin position="77"/>
        <end position="303"/>
    </location>
</feature>
<feature type="active site" evidence="12">
    <location>
        <position position="143"/>
    </location>
</feature>
<feature type="transmembrane region" description="Helical" evidence="12">
    <location>
        <begin position="12"/>
        <end position="35"/>
    </location>
</feature>
<comment type="cofactor">
    <cofactor evidence="12">
        <name>Zn(2+)</name>
        <dbReference type="ChEBI" id="CHEBI:29105"/>
    </cofactor>
    <text evidence="12">Binds 1 zinc ion per subunit.</text>
</comment>
<comment type="subcellular location">
    <subcellularLocation>
        <location evidence="1 12">Cell membrane</location>
        <topology evidence="1 12">Multi-pass membrane protein</topology>
    </subcellularLocation>
</comment>
<evidence type="ECO:0000256" key="12">
    <source>
        <dbReference type="HAMAP-Rule" id="MF_00188"/>
    </source>
</evidence>
<dbReference type="GO" id="GO:0004222">
    <property type="term" value="F:metalloendopeptidase activity"/>
    <property type="evidence" value="ECO:0007669"/>
    <property type="project" value="UniProtKB-UniRule"/>
</dbReference>
<gene>
    <name evidence="12" type="primary">htpX</name>
    <name evidence="14" type="ORF">A2819_02690</name>
</gene>
<comment type="similarity">
    <text evidence="2 12">Belongs to the peptidase M48B family.</text>
</comment>
<dbReference type="SUPFAM" id="SSF103473">
    <property type="entry name" value="MFS general substrate transporter"/>
    <property type="match status" value="1"/>
</dbReference>
<sequence length="306" mass="34168">MTLYSERSKNIYKTWLMMAIFFGIVIGIGWIFSQIYGNPGILYIAVIFSIFMNVLSYWFSDKIVLKMHKAKPVDLKSNPELYRILENLTIVAGLPMPRFYIIEDPAPNAFATGRNPKNAVVAVTTGLMEKLDRSELEGVLSHELSHIGNRDMLVSTVAVVLVGFIAIFSDMFMRSMLFGGIRSRDDNDSRAGGIMIIVGIALSILAPIIASLIHMAISRKRELLADTSGAFLTRYPEGLANALEKISAYSRPMKTASNATAHLFLENPFGADRNKSAGRRTPWLARIFSTHPPIEERVKILRDLKI</sequence>
<evidence type="ECO:0000313" key="14">
    <source>
        <dbReference type="EMBL" id="OGD24909.1"/>
    </source>
</evidence>
<evidence type="ECO:0000256" key="3">
    <source>
        <dbReference type="ARBA" id="ARBA00022475"/>
    </source>
</evidence>
<evidence type="ECO:0000256" key="9">
    <source>
        <dbReference type="ARBA" id="ARBA00022989"/>
    </source>
</evidence>
<accession>A0A1F5B2R3</accession>
<comment type="caution">
    <text evidence="14">The sequence shown here is derived from an EMBL/GenBank/DDBJ whole genome shotgun (WGS) entry which is preliminary data.</text>
</comment>
<evidence type="ECO:0000256" key="5">
    <source>
        <dbReference type="ARBA" id="ARBA00022692"/>
    </source>
</evidence>
<proteinExistence type="inferred from homology"/>
<dbReference type="GO" id="GO:0008270">
    <property type="term" value="F:zinc ion binding"/>
    <property type="evidence" value="ECO:0007669"/>
    <property type="project" value="UniProtKB-UniRule"/>
</dbReference>
<keyword evidence="7 12" id="KW-0378">Hydrolase</keyword>
<dbReference type="InterPro" id="IPR036259">
    <property type="entry name" value="MFS_trans_sf"/>
</dbReference>
<feature type="binding site" evidence="12">
    <location>
        <position position="142"/>
    </location>
    <ligand>
        <name>Zn(2+)</name>
        <dbReference type="ChEBI" id="CHEBI:29105"/>
        <note>catalytic</note>
    </ligand>
</feature>
<evidence type="ECO:0000256" key="2">
    <source>
        <dbReference type="ARBA" id="ARBA00009779"/>
    </source>
</evidence>
<dbReference type="CDD" id="cd07336">
    <property type="entry name" value="M48B_HtpX_like"/>
    <property type="match status" value="1"/>
</dbReference>
<dbReference type="EC" id="3.4.24.-" evidence="12"/>
<dbReference type="PANTHER" id="PTHR43221">
    <property type="entry name" value="PROTEASE HTPX"/>
    <property type="match status" value="1"/>
</dbReference>
<feature type="transmembrane region" description="Helical" evidence="12">
    <location>
        <begin position="193"/>
        <end position="213"/>
    </location>
</feature>
<evidence type="ECO:0000256" key="1">
    <source>
        <dbReference type="ARBA" id="ARBA00004651"/>
    </source>
</evidence>
<evidence type="ECO:0000256" key="10">
    <source>
        <dbReference type="ARBA" id="ARBA00023049"/>
    </source>
</evidence>
<keyword evidence="4 12" id="KW-0645">Protease</keyword>
<keyword evidence="11 12" id="KW-0472">Membrane</keyword>
<reference evidence="14 15" key="1">
    <citation type="journal article" date="2016" name="Nat. Commun.">
        <title>Thousands of microbial genomes shed light on interconnected biogeochemical processes in an aquifer system.</title>
        <authorList>
            <person name="Anantharaman K."/>
            <person name="Brown C.T."/>
            <person name="Hug L.A."/>
            <person name="Sharon I."/>
            <person name="Castelle C.J."/>
            <person name="Probst A.J."/>
            <person name="Thomas B.C."/>
            <person name="Singh A."/>
            <person name="Wilkins M.J."/>
            <person name="Karaoz U."/>
            <person name="Brodie E.L."/>
            <person name="Williams K.H."/>
            <person name="Hubbard S.S."/>
            <person name="Banfield J.F."/>
        </authorList>
    </citation>
    <scope>NUCLEOTIDE SEQUENCE [LARGE SCALE GENOMIC DNA]</scope>
</reference>
<evidence type="ECO:0000259" key="13">
    <source>
        <dbReference type="Pfam" id="PF01435"/>
    </source>
</evidence>
<organism evidence="14 15">
    <name type="scientific">Candidatus Azambacteria bacterium RIFCSPHIGHO2_01_FULL_40_24</name>
    <dbReference type="NCBI Taxonomy" id="1797301"/>
    <lineage>
        <taxon>Bacteria</taxon>
        <taxon>Candidatus Azamiibacteriota</taxon>
    </lineage>
</organism>
<dbReference type="GO" id="GO:0005886">
    <property type="term" value="C:plasma membrane"/>
    <property type="evidence" value="ECO:0007669"/>
    <property type="project" value="UniProtKB-SubCell"/>
</dbReference>
<feature type="binding site" evidence="12">
    <location>
        <position position="222"/>
    </location>
    <ligand>
        <name>Zn(2+)</name>
        <dbReference type="ChEBI" id="CHEBI:29105"/>
        <note>catalytic</note>
    </ligand>
</feature>
<keyword evidence="8 12" id="KW-0862">Zinc</keyword>
<keyword evidence="10 12" id="KW-0482">Metalloprotease</keyword>
<evidence type="ECO:0000256" key="6">
    <source>
        <dbReference type="ARBA" id="ARBA00022723"/>
    </source>
</evidence>
<dbReference type="Pfam" id="PF01435">
    <property type="entry name" value="Peptidase_M48"/>
    <property type="match status" value="1"/>
</dbReference>
<dbReference type="GO" id="GO:0006508">
    <property type="term" value="P:proteolysis"/>
    <property type="evidence" value="ECO:0007669"/>
    <property type="project" value="UniProtKB-KW"/>
</dbReference>
<dbReference type="AlphaFoldDB" id="A0A1F5B2R3"/>
<keyword evidence="5 12" id="KW-0812">Transmembrane</keyword>
<keyword evidence="3 12" id="KW-1003">Cell membrane</keyword>
<evidence type="ECO:0000256" key="11">
    <source>
        <dbReference type="ARBA" id="ARBA00023136"/>
    </source>
</evidence>
<evidence type="ECO:0000256" key="8">
    <source>
        <dbReference type="ARBA" id="ARBA00022833"/>
    </source>
</evidence>
<evidence type="ECO:0000256" key="4">
    <source>
        <dbReference type="ARBA" id="ARBA00022670"/>
    </source>
</evidence>
<keyword evidence="9 12" id="KW-1133">Transmembrane helix</keyword>
<protein>
    <recommendedName>
        <fullName evidence="12">Protease HtpX homolog</fullName>
        <ecNumber evidence="12">3.4.24.-</ecNumber>
    </recommendedName>
</protein>
<evidence type="ECO:0000313" key="15">
    <source>
        <dbReference type="Proteomes" id="UP000176431"/>
    </source>
</evidence>
<dbReference type="Proteomes" id="UP000176431">
    <property type="component" value="Unassembled WGS sequence"/>
</dbReference>
<dbReference type="Gene3D" id="3.30.2010.10">
    <property type="entry name" value="Metalloproteases ('zincins'), catalytic domain"/>
    <property type="match status" value="1"/>
</dbReference>
<evidence type="ECO:0000256" key="7">
    <source>
        <dbReference type="ARBA" id="ARBA00022801"/>
    </source>
</evidence>
<feature type="transmembrane region" description="Helical" evidence="12">
    <location>
        <begin position="41"/>
        <end position="59"/>
    </location>
</feature>
<feature type="binding site" evidence="12">
    <location>
        <position position="146"/>
    </location>
    <ligand>
        <name>Zn(2+)</name>
        <dbReference type="ChEBI" id="CHEBI:29105"/>
        <note>catalytic</note>
    </ligand>
</feature>
<dbReference type="HAMAP" id="MF_00188">
    <property type="entry name" value="Pept_M48_protease_HtpX"/>
    <property type="match status" value="1"/>
</dbReference>
<keyword evidence="6 12" id="KW-0479">Metal-binding</keyword>
<dbReference type="PANTHER" id="PTHR43221:SF1">
    <property type="entry name" value="PROTEASE HTPX"/>
    <property type="match status" value="1"/>
</dbReference>
<name>A0A1F5B2R3_9BACT</name>
<dbReference type="EMBL" id="MEYK01000029">
    <property type="protein sequence ID" value="OGD24909.1"/>
    <property type="molecule type" value="Genomic_DNA"/>
</dbReference>
<dbReference type="InterPro" id="IPR001915">
    <property type="entry name" value="Peptidase_M48"/>
</dbReference>
<dbReference type="InterPro" id="IPR050083">
    <property type="entry name" value="HtpX_protease"/>
</dbReference>
<feature type="transmembrane region" description="Helical" evidence="12">
    <location>
        <begin position="152"/>
        <end position="173"/>
    </location>
</feature>